<dbReference type="AlphaFoldDB" id="F8PDB1"/>
<evidence type="ECO:0000313" key="1">
    <source>
        <dbReference type="EMBL" id="EGO18732.1"/>
    </source>
</evidence>
<name>F8PDB1_SERL9</name>
<dbReference type="EMBL" id="GL945446">
    <property type="protein sequence ID" value="EGO18732.1"/>
    <property type="molecule type" value="Genomic_DNA"/>
</dbReference>
<proteinExistence type="predicted"/>
<dbReference type="GeneID" id="18812991"/>
<sequence length="259" mass="28885">MAGNIVNKTCHWPFFILPQGPRISFKSGVVQMKIKQLETSRHTFSKPGKNLVYDKQYTVNSTAVENILKEQSLVPTAITGLVLHQFKKKTCGAFRTRELKWETDTQFWCAVYHGCTTLEIKQSGAHLSQADQTISSSQSLPSLCQLKPLPSSSQPLPPSSPPENFKLYPNNVLQPNDNGCGVKKISLNTYKVHTMGDYVSTIQKFGTTDLYTMELFATRGNLNIAHPKPNMHAQVVNYMSNRSHASNNVNTKFGTFTSA</sequence>
<dbReference type="OrthoDB" id="3269417at2759"/>
<dbReference type="Proteomes" id="UP000008064">
    <property type="component" value="Unassembled WGS sequence"/>
</dbReference>
<dbReference type="KEGG" id="sla:SERLADRAFT_412010"/>
<reference evidence="1" key="1">
    <citation type="submission" date="2011-04" db="EMBL/GenBank/DDBJ databases">
        <title>Evolution of plant cell wall degrading machinery underlies the functional diversity of forest fungi.</title>
        <authorList>
            <consortium name="US DOE Joint Genome Institute (JGI-PGF)"/>
            <person name="Eastwood D.C."/>
            <person name="Floudas D."/>
            <person name="Binder M."/>
            <person name="Majcherczyk A."/>
            <person name="Schneider P."/>
            <person name="Aerts A."/>
            <person name="Asiegbu F.O."/>
            <person name="Baker S.E."/>
            <person name="Barry K."/>
            <person name="Bendiksby M."/>
            <person name="Blumentritt M."/>
            <person name="Coutinho P.M."/>
            <person name="Cullen D."/>
            <person name="Cullen D."/>
            <person name="Gathman A."/>
            <person name="Goodell B."/>
            <person name="Henrissat B."/>
            <person name="Ihrmark K."/>
            <person name="Kauserud H."/>
            <person name="Kohler A."/>
            <person name="LaButti K."/>
            <person name="Lapidus A."/>
            <person name="Lavin J.L."/>
            <person name="Lee Y.-H."/>
            <person name="Lindquist E."/>
            <person name="Lilly W."/>
            <person name="Lucas S."/>
            <person name="Morin E."/>
            <person name="Murat C."/>
            <person name="Oguiza J.A."/>
            <person name="Park J."/>
            <person name="Pisabarro A.G."/>
            <person name="Riley R."/>
            <person name="Rosling A."/>
            <person name="Salamov A."/>
            <person name="Schmidt O."/>
            <person name="Schmutz J."/>
            <person name="Skrede I."/>
            <person name="Stenlid J."/>
            <person name="Wiebenga A."/>
            <person name="Xie X."/>
            <person name="Kues U."/>
            <person name="Hibbett D.S."/>
            <person name="Hoffmeister D."/>
            <person name="Hogberg N."/>
            <person name="Martin F."/>
            <person name="Grigoriev I.V."/>
            <person name="Watkinson S.C."/>
        </authorList>
    </citation>
    <scope>NUCLEOTIDE SEQUENCE</scope>
    <source>
        <strain evidence="1">S7.9</strain>
    </source>
</reference>
<protein>
    <submittedName>
        <fullName evidence="1">Uncharacterized protein</fullName>
    </submittedName>
</protein>
<dbReference type="RefSeq" id="XP_007324385.1">
    <property type="nucleotide sequence ID" value="XM_007324323.1"/>
</dbReference>
<organism>
    <name type="scientific">Serpula lacrymans var. lacrymans (strain S7.9)</name>
    <name type="common">Dry rot fungus</name>
    <dbReference type="NCBI Taxonomy" id="578457"/>
    <lineage>
        <taxon>Eukaryota</taxon>
        <taxon>Fungi</taxon>
        <taxon>Dikarya</taxon>
        <taxon>Basidiomycota</taxon>
        <taxon>Agaricomycotina</taxon>
        <taxon>Agaricomycetes</taxon>
        <taxon>Agaricomycetidae</taxon>
        <taxon>Boletales</taxon>
        <taxon>Coniophorineae</taxon>
        <taxon>Serpulaceae</taxon>
        <taxon>Serpula</taxon>
    </lineage>
</organism>
<dbReference type="HOGENOM" id="CLU_1074271_0_0_1"/>
<accession>F8PDB1</accession>
<gene>
    <name evidence="1" type="ORF">SERLADRAFT_412010</name>
</gene>